<dbReference type="STRING" id="159292.SAMN05192546_102127"/>
<dbReference type="InterPro" id="IPR051805">
    <property type="entry name" value="Dehydratase_Activator_Redct"/>
</dbReference>
<dbReference type="RefSeq" id="WP_093310851.1">
    <property type="nucleotide sequence ID" value="NZ_FNPV01000002.1"/>
</dbReference>
<evidence type="ECO:0000313" key="2">
    <source>
        <dbReference type="EMBL" id="SDY43948.1"/>
    </source>
</evidence>
<dbReference type="EMBL" id="FNPV01000002">
    <property type="protein sequence ID" value="SDY43948.1"/>
    <property type="molecule type" value="Genomic_DNA"/>
</dbReference>
<evidence type="ECO:0000256" key="1">
    <source>
        <dbReference type="SAM" id="MobiDB-lite"/>
    </source>
</evidence>
<feature type="region of interest" description="Disordered" evidence="1">
    <location>
        <begin position="362"/>
        <end position="381"/>
    </location>
</feature>
<dbReference type="Pfam" id="PF06050">
    <property type="entry name" value="HGD-D"/>
    <property type="match status" value="1"/>
</dbReference>
<keyword evidence="2" id="KW-0808">Transferase</keyword>
<sequence length="381" mass="43669">MKVTFPYMGTTVVYKKLLEMLGHDVIMAPKPTRQTINIGVKYSPEFACFPLKVIMGSYFEAIQKGAEVIITSGGNGPCRAGFYEKVHQKILESEGYNVDFIVFDSMFRDPGTFYKNMIKLKGKTPWHQVLKAMTFIYDMIGKLDYLEKMVQGIRAYEKNPGETTRLWEKIQHDFDQAFTFRALKEAFANGKDKLKMIPTKEVEESERIRIGIVGEIYVVMEDSINMKMEQLLNSLGAEVERSQYLSQWVTYNMLPKWMNWTHEKAVLKKGEPYIPILIGGHAKQSVGQIVDYGQRKFDGVVHLMPFGCLPELVSQSIIPKISEDYHIPVLTISLDEQTGIANNQTRVEAFVDLVRGKRRQKIEKQKKEIQGNEPKHCCSSN</sequence>
<protein>
    <submittedName>
        <fullName evidence="2">Predicted nucleotide-binding protein, sugar kinase/HSP70/actin superfamily</fullName>
    </submittedName>
</protein>
<organism evidence="2 3">
    <name type="scientific">Tindallia californiensis</name>
    <dbReference type="NCBI Taxonomy" id="159292"/>
    <lineage>
        <taxon>Bacteria</taxon>
        <taxon>Bacillati</taxon>
        <taxon>Bacillota</taxon>
        <taxon>Clostridia</taxon>
        <taxon>Peptostreptococcales</taxon>
        <taxon>Tindalliaceae</taxon>
        <taxon>Tindallia</taxon>
    </lineage>
</organism>
<evidence type="ECO:0000313" key="3">
    <source>
        <dbReference type="Proteomes" id="UP000199230"/>
    </source>
</evidence>
<reference evidence="2 3" key="1">
    <citation type="submission" date="2016-10" db="EMBL/GenBank/DDBJ databases">
        <authorList>
            <person name="de Groot N.N."/>
        </authorList>
    </citation>
    <scope>NUCLEOTIDE SEQUENCE [LARGE SCALE GENOMIC DNA]</scope>
    <source>
        <strain evidence="2 3">APO</strain>
    </source>
</reference>
<dbReference type="PANTHER" id="PTHR32329">
    <property type="entry name" value="BIFUNCTIONAL PROTEIN [INCLUDES 2-HYDROXYACYL-COA DEHYDRATASE (N-TER) AND ITS ACTIVATOR DOMAIN (C_TERM)-RELATED"/>
    <property type="match status" value="1"/>
</dbReference>
<dbReference type="OrthoDB" id="9780120at2"/>
<name>A0A1H3JX97_9FIRM</name>
<dbReference type="PANTHER" id="PTHR32329:SF2">
    <property type="entry name" value="BIFUNCTIONAL PROTEIN [INCLUDES 2-HYDROXYACYL-COA DEHYDRATASE (N-TER) AND ITS ACTIVATOR DOMAIN (C_TERM)"/>
    <property type="match status" value="1"/>
</dbReference>
<gene>
    <name evidence="2" type="ORF">SAMN05192546_102127</name>
</gene>
<dbReference type="Proteomes" id="UP000199230">
    <property type="component" value="Unassembled WGS sequence"/>
</dbReference>
<keyword evidence="3" id="KW-1185">Reference proteome</keyword>
<dbReference type="GO" id="GO:0016301">
    <property type="term" value="F:kinase activity"/>
    <property type="evidence" value="ECO:0007669"/>
    <property type="project" value="UniProtKB-KW"/>
</dbReference>
<keyword evidence="2" id="KW-0418">Kinase</keyword>
<dbReference type="Gene3D" id="3.40.50.11900">
    <property type="match status" value="1"/>
</dbReference>
<proteinExistence type="predicted"/>
<dbReference type="AlphaFoldDB" id="A0A1H3JX97"/>
<accession>A0A1H3JX97</accession>
<dbReference type="InterPro" id="IPR010327">
    <property type="entry name" value="FldB/FldC_alpha/beta"/>
</dbReference>